<dbReference type="Proteomes" id="UP000481153">
    <property type="component" value="Unassembled WGS sequence"/>
</dbReference>
<accession>A0A6G0WXJ5</accession>
<dbReference type="VEuPathDB" id="FungiDB:AeMF1_000320"/>
<gene>
    <name evidence="3" type="ORF">Ae201684_010573</name>
</gene>
<comment type="caution">
    <text evidence="3">The sequence shown here is derived from an EMBL/GenBank/DDBJ whole genome shotgun (WGS) entry which is preliminary data.</text>
</comment>
<keyword evidence="4" id="KW-1185">Reference proteome</keyword>
<sequence>MSTILPAIHKGSAVRTSKERPTSNNGGGEHERTLADEYFERICALESEQERVRSEIRQVRSLLSNNLQLREEQHSQSLTSLTHEMDKLQFAFQAKVQSDSMHQEKEKQKHALLFGEVVRLGKSVETIEMHVQKHIATIEQQLATHKNHTQSSTYEALVKAHDDSMEDLRSSVQAVRSAMTQLKSEVDSDRNNRWKADLDKQSQHSRADVTLVNELDMRLQTQVDRMASRLTSDKSELLRVVDEVKDSCRNDLRRLADHIVGVEQLVQNESMAMNRIVQGVATDWEVKFRTLADEMLTEIASRNAVWTQLDDQMRGQWTDLANATRDVTAAVQTRLGELQEVVPLEIQARQKAYDKLKRRVDALAKALGRTIETIANDVKANQTASTVRINTCVATQLELANKLEGLEATWSSRLDVVQRETHAAIHKSVQSESHQRQVSSSELANTVAECRRELMEAIEQYNDRLRKDTTADDLSALFETKIKAVEGALQQTKAKQELAVSELRMTLEAANMQWEINGAVQHCVADLVSQVVDAAASDSVDLVAWNSQQGIEWVVSQMNEELGRQSNALEWAKQELSTAQYSSDQHRLTDIQALQDAYQGISSHVRMMEDTLVTMAWNIEERTSQESVADVLRGCVASVESAVRIDETTAQLEEMASLLRQAQLTVESLRQQVDALVVVGQAPTDLQLQDDSFAL</sequence>
<name>A0A6G0WXJ5_9STRA</name>
<organism evidence="3 4">
    <name type="scientific">Aphanomyces euteiches</name>
    <dbReference type="NCBI Taxonomy" id="100861"/>
    <lineage>
        <taxon>Eukaryota</taxon>
        <taxon>Sar</taxon>
        <taxon>Stramenopiles</taxon>
        <taxon>Oomycota</taxon>
        <taxon>Saprolegniomycetes</taxon>
        <taxon>Saprolegniales</taxon>
        <taxon>Verrucalvaceae</taxon>
        <taxon>Aphanomyces</taxon>
    </lineage>
</organism>
<dbReference type="EMBL" id="VJMJ01000135">
    <property type="protein sequence ID" value="KAF0732282.1"/>
    <property type="molecule type" value="Genomic_DNA"/>
</dbReference>
<proteinExistence type="predicted"/>
<evidence type="ECO:0000313" key="4">
    <source>
        <dbReference type="Proteomes" id="UP000481153"/>
    </source>
</evidence>
<evidence type="ECO:0000313" key="3">
    <source>
        <dbReference type="EMBL" id="KAF0732282.1"/>
    </source>
</evidence>
<reference evidence="3 4" key="1">
    <citation type="submission" date="2019-07" db="EMBL/GenBank/DDBJ databases">
        <title>Genomics analysis of Aphanomyces spp. identifies a new class of oomycete effector associated with host adaptation.</title>
        <authorList>
            <person name="Gaulin E."/>
        </authorList>
    </citation>
    <scope>NUCLEOTIDE SEQUENCE [LARGE SCALE GENOMIC DNA]</scope>
    <source>
        <strain evidence="3 4">ATCC 201684</strain>
    </source>
</reference>
<feature type="coiled-coil region" evidence="1">
    <location>
        <begin position="645"/>
        <end position="672"/>
    </location>
</feature>
<evidence type="ECO:0000256" key="2">
    <source>
        <dbReference type="SAM" id="MobiDB-lite"/>
    </source>
</evidence>
<feature type="region of interest" description="Disordered" evidence="2">
    <location>
        <begin position="1"/>
        <end position="31"/>
    </location>
</feature>
<keyword evidence="1" id="KW-0175">Coiled coil</keyword>
<protein>
    <submittedName>
        <fullName evidence="3">Uncharacterized protein</fullName>
    </submittedName>
</protein>
<evidence type="ECO:0000256" key="1">
    <source>
        <dbReference type="SAM" id="Coils"/>
    </source>
</evidence>
<dbReference type="AlphaFoldDB" id="A0A6G0WXJ5"/>